<dbReference type="EMBL" id="SJPN01000002">
    <property type="protein sequence ID" value="TWU06528.1"/>
    <property type="molecule type" value="Genomic_DNA"/>
</dbReference>
<dbReference type="Proteomes" id="UP000320176">
    <property type="component" value="Unassembled WGS sequence"/>
</dbReference>
<gene>
    <name evidence="1" type="ORF">Pla52n_22500</name>
</gene>
<dbReference type="AlphaFoldDB" id="A0A5C6B3L7"/>
<protein>
    <submittedName>
        <fullName evidence="1">Uncharacterized protein</fullName>
    </submittedName>
</protein>
<organism evidence="1 2">
    <name type="scientific">Stieleria varia</name>
    <dbReference type="NCBI Taxonomy" id="2528005"/>
    <lineage>
        <taxon>Bacteria</taxon>
        <taxon>Pseudomonadati</taxon>
        <taxon>Planctomycetota</taxon>
        <taxon>Planctomycetia</taxon>
        <taxon>Pirellulales</taxon>
        <taxon>Pirellulaceae</taxon>
        <taxon>Stieleria</taxon>
    </lineage>
</organism>
<sequence length="121" mass="13652">MKNNPQIGIWWDNGKQIVVFPHSPGKADLATGLCDSDDAHNDIWPDAAMQFGLTEFAEYFSVPRGRVLWAPSKRISIIYHGNATAADRLDEIAKVFHLGQWESRTDIHYMMGSSVDDLFDD</sequence>
<accession>A0A5C6B3L7</accession>
<dbReference type="RefSeq" id="WP_146519590.1">
    <property type="nucleotide sequence ID" value="NZ_CP151726.1"/>
</dbReference>
<proteinExistence type="predicted"/>
<dbReference type="OrthoDB" id="274643at2"/>
<comment type="caution">
    <text evidence="1">The sequence shown here is derived from an EMBL/GenBank/DDBJ whole genome shotgun (WGS) entry which is preliminary data.</text>
</comment>
<keyword evidence="2" id="KW-1185">Reference proteome</keyword>
<name>A0A5C6B3L7_9BACT</name>
<evidence type="ECO:0000313" key="1">
    <source>
        <dbReference type="EMBL" id="TWU06528.1"/>
    </source>
</evidence>
<evidence type="ECO:0000313" key="2">
    <source>
        <dbReference type="Proteomes" id="UP000320176"/>
    </source>
</evidence>
<reference evidence="1 2" key="1">
    <citation type="submission" date="2019-02" db="EMBL/GenBank/DDBJ databases">
        <title>Deep-cultivation of Planctomycetes and their phenomic and genomic characterization uncovers novel biology.</title>
        <authorList>
            <person name="Wiegand S."/>
            <person name="Jogler M."/>
            <person name="Boedeker C."/>
            <person name="Pinto D."/>
            <person name="Vollmers J."/>
            <person name="Rivas-Marin E."/>
            <person name="Kohn T."/>
            <person name="Peeters S.H."/>
            <person name="Heuer A."/>
            <person name="Rast P."/>
            <person name="Oberbeckmann S."/>
            <person name="Bunk B."/>
            <person name="Jeske O."/>
            <person name="Meyerdierks A."/>
            <person name="Storesund J.E."/>
            <person name="Kallscheuer N."/>
            <person name="Luecker S."/>
            <person name="Lage O.M."/>
            <person name="Pohl T."/>
            <person name="Merkel B.J."/>
            <person name="Hornburger P."/>
            <person name="Mueller R.-W."/>
            <person name="Bruemmer F."/>
            <person name="Labrenz M."/>
            <person name="Spormann A.M."/>
            <person name="Op Den Camp H."/>
            <person name="Overmann J."/>
            <person name="Amann R."/>
            <person name="Jetten M.S.M."/>
            <person name="Mascher T."/>
            <person name="Medema M.H."/>
            <person name="Devos D.P."/>
            <person name="Kaster A.-K."/>
            <person name="Ovreas L."/>
            <person name="Rohde M."/>
            <person name="Galperin M.Y."/>
            <person name="Jogler C."/>
        </authorList>
    </citation>
    <scope>NUCLEOTIDE SEQUENCE [LARGE SCALE GENOMIC DNA]</scope>
    <source>
        <strain evidence="1 2">Pla52n</strain>
    </source>
</reference>